<feature type="region of interest" description="Disordered" evidence="1">
    <location>
        <begin position="1"/>
        <end position="33"/>
    </location>
</feature>
<dbReference type="EMBL" id="KE345062">
    <property type="protein sequence ID" value="EXB93161.1"/>
    <property type="molecule type" value="Genomic_DNA"/>
</dbReference>
<name>W9RHJ7_9ROSA</name>
<feature type="compositionally biased region" description="Basic and acidic residues" evidence="1">
    <location>
        <begin position="21"/>
        <end position="33"/>
    </location>
</feature>
<gene>
    <name evidence="2" type="ORF">L484_024499</name>
</gene>
<evidence type="ECO:0000313" key="2">
    <source>
        <dbReference type="EMBL" id="EXB93161.1"/>
    </source>
</evidence>
<keyword evidence="3" id="KW-1185">Reference proteome</keyword>
<evidence type="ECO:0000256" key="1">
    <source>
        <dbReference type="SAM" id="MobiDB-lite"/>
    </source>
</evidence>
<evidence type="ECO:0000313" key="3">
    <source>
        <dbReference type="Proteomes" id="UP000030645"/>
    </source>
</evidence>
<dbReference type="Proteomes" id="UP000030645">
    <property type="component" value="Unassembled WGS sequence"/>
</dbReference>
<dbReference type="AlphaFoldDB" id="W9RHJ7"/>
<accession>W9RHJ7</accession>
<proteinExistence type="predicted"/>
<organism evidence="2 3">
    <name type="scientific">Morus notabilis</name>
    <dbReference type="NCBI Taxonomy" id="981085"/>
    <lineage>
        <taxon>Eukaryota</taxon>
        <taxon>Viridiplantae</taxon>
        <taxon>Streptophyta</taxon>
        <taxon>Embryophyta</taxon>
        <taxon>Tracheophyta</taxon>
        <taxon>Spermatophyta</taxon>
        <taxon>Magnoliopsida</taxon>
        <taxon>eudicotyledons</taxon>
        <taxon>Gunneridae</taxon>
        <taxon>Pentapetalae</taxon>
        <taxon>rosids</taxon>
        <taxon>fabids</taxon>
        <taxon>Rosales</taxon>
        <taxon>Moraceae</taxon>
        <taxon>Moreae</taxon>
        <taxon>Morus</taxon>
    </lineage>
</organism>
<protein>
    <submittedName>
        <fullName evidence="2">Uncharacterized protein</fullName>
    </submittedName>
</protein>
<sequence>MTSMGKTLPMRNPRLRSRPSLSKDENGDEDTLRGRGWGWEIILCPYPAPLPSLILATVK</sequence>
<reference evidence="3" key="1">
    <citation type="submission" date="2013-01" db="EMBL/GenBank/DDBJ databases">
        <title>Draft Genome Sequence of a Mulberry Tree, Morus notabilis C.K. Schneid.</title>
        <authorList>
            <person name="He N."/>
            <person name="Zhao S."/>
        </authorList>
    </citation>
    <scope>NUCLEOTIDE SEQUENCE</scope>
</reference>